<feature type="domain" description="DNA-binding protein Rv2175c wHTH" evidence="2">
    <location>
        <begin position="6"/>
        <end position="49"/>
    </location>
</feature>
<dbReference type="Pfam" id="PF21531">
    <property type="entry name" value="Rv2175c_wHTH"/>
    <property type="match status" value="1"/>
</dbReference>
<accession>A0A6J6BG20</accession>
<evidence type="ECO:0000313" key="4">
    <source>
        <dbReference type="EMBL" id="CAB4564208.1"/>
    </source>
</evidence>
<evidence type="ECO:0000259" key="2">
    <source>
        <dbReference type="Pfam" id="PF21531"/>
    </source>
</evidence>
<proteinExistence type="predicted"/>
<dbReference type="AlphaFoldDB" id="A0A6J6BG20"/>
<dbReference type="InterPro" id="IPR041098">
    <property type="entry name" value="Rv2175c_C"/>
</dbReference>
<gene>
    <name evidence="3" type="ORF">UFOPK1503_00003</name>
    <name evidence="4" type="ORF">UFOPK1693_00239</name>
</gene>
<dbReference type="Pfam" id="PF18367">
    <property type="entry name" value="Rv2175c_C"/>
    <property type="match status" value="1"/>
</dbReference>
<dbReference type="InterPro" id="IPR048576">
    <property type="entry name" value="Rv2175c_wHTH"/>
</dbReference>
<organism evidence="3">
    <name type="scientific">freshwater metagenome</name>
    <dbReference type="NCBI Taxonomy" id="449393"/>
    <lineage>
        <taxon>unclassified sequences</taxon>
        <taxon>metagenomes</taxon>
        <taxon>ecological metagenomes</taxon>
    </lineage>
</organism>
<evidence type="ECO:0000259" key="1">
    <source>
        <dbReference type="Pfam" id="PF18367"/>
    </source>
</evidence>
<evidence type="ECO:0000313" key="3">
    <source>
        <dbReference type="EMBL" id="CAB4537363.1"/>
    </source>
</evidence>
<sequence>MITDQVKTWVTLDQAAEQLGVSTSKVKRYIEEHVLFAVKIDKQLMIPADIISDKEPLSSIRGTMLQLLDLGLTEVEAIDWLYQDNDALGETPMSALLKGHKAPVRRAAQALG</sequence>
<feature type="domain" description="Rv2175c C-terminal" evidence="1">
    <location>
        <begin position="59"/>
        <end position="112"/>
    </location>
</feature>
<dbReference type="GO" id="GO:0003677">
    <property type="term" value="F:DNA binding"/>
    <property type="evidence" value="ECO:0007669"/>
    <property type="project" value="InterPro"/>
</dbReference>
<reference evidence="3" key="1">
    <citation type="submission" date="2020-05" db="EMBL/GenBank/DDBJ databases">
        <authorList>
            <person name="Chiriac C."/>
            <person name="Salcher M."/>
            <person name="Ghai R."/>
            <person name="Kavagutti S V."/>
        </authorList>
    </citation>
    <scope>NUCLEOTIDE SEQUENCE</scope>
</reference>
<dbReference type="EMBL" id="CAEZTO010000002">
    <property type="protein sequence ID" value="CAB4564208.1"/>
    <property type="molecule type" value="Genomic_DNA"/>
</dbReference>
<name>A0A6J6BG20_9ZZZZ</name>
<dbReference type="EMBL" id="CAEZST010000001">
    <property type="protein sequence ID" value="CAB4537363.1"/>
    <property type="molecule type" value="Genomic_DNA"/>
</dbReference>
<protein>
    <submittedName>
        <fullName evidence="3">Unannotated protein</fullName>
    </submittedName>
</protein>